<dbReference type="EMBL" id="MRCC01000004">
    <property type="protein sequence ID" value="OKH28175.1"/>
    <property type="molecule type" value="Genomic_DNA"/>
</dbReference>
<organism evidence="1 2">
    <name type="scientific">Chroogloeocystis siderophila 5.2 s.c.1</name>
    <dbReference type="NCBI Taxonomy" id="247279"/>
    <lineage>
        <taxon>Bacteria</taxon>
        <taxon>Bacillati</taxon>
        <taxon>Cyanobacteriota</taxon>
        <taxon>Cyanophyceae</taxon>
        <taxon>Oscillatoriophycideae</taxon>
        <taxon>Chroococcales</taxon>
        <taxon>Chroococcaceae</taxon>
        <taxon>Chroogloeocystis</taxon>
    </lineage>
</organism>
<dbReference type="STRING" id="247279.NIES1031_06300"/>
<evidence type="ECO:0000313" key="2">
    <source>
        <dbReference type="Proteomes" id="UP000185984"/>
    </source>
</evidence>
<reference evidence="1 2" key="1">
    <citation type="submission" date="2016-11" db="EMBL/GenBank/DDBJ databases">
        <title>Draft Genome Sequences of Nine Cyanobacterial Strains from Diverse Habitats.</title>
        <authorList>
            <person name="Zhu T."/>
            <person name="Hou S."/>
            <person name="Lu X."/>
            <person name="Hess W.R."/>
        </authorList>
    </citation>
    <scope>NUCLEOTIDE SEQUENCE [LARGE SCALE GENOMIC DNA]</scope>
    <source>
        <strain evidence="1 2">5.2 s.c.1</strain>
    </source>
</reference>
<dbReference type="AlphaFoldDB" id="A0A1U7HXB8"/>
<evidence type="ECO:0000313" key="1">
    <source>
        <dbReference type="EMBL" id="OKH28175.1"/>
    </source>
</evidence>
<name>A0A1U7HXB8_9CHRO</name>
<comment type="caution">
    <text evidence="1">The sequence shown here is derived from an EMBL/GenBank/DDBJ whole genome shotgun (WGS) entry which is preliminary data.</text>
</comment>
<sequence length="145" mass="16744">MTSDRVEEVMQLVNQRCDRVNQKLQEHIDAPNHQVIEVPKLSKTKRVTFTEEELENSLVTLLADLCAKKKTASVLLSVLASHFCSIYGKSLSSVLKELKLEKYPVNFLKKRFNKFQLVYQNQDYFISLVRSVKESKENNILVKVA</sequence>
<dbReference type="Proteomes" id="UP000185984">
    <property type="component" value="Unassembled WGS sequence"/>
</dbReference>
<proteinExistence type="predicted"/>
<keyword evidence="2" id="KW-1185">Reference proteome</keyword>
<accession>A0A1U7HXB8</accession>
<gene>
    <name evidence="1" type="ORF">NIES1031_06300</name>
</gene>
<protein>
    <submittedName>
        <fullName evidence="1">Uncharacterized protein</fullName>
    </submittedName>
</protein>